<dbReference type="PANTHER" id="PTHR35936">
    <property type="entry name" value="MEMBRANE-BOUND LYTIC MUREIN TRANSGLYCOSYLASE F"/>
    <property type="match status" value="1"/>
</dbReference>
<dbReference type="PANTHER" id="PTHR35936:SF17">
    <property type="entry name" value="ARGININE-BINDING EXTRACELLULAR PROTEIN ARTP"/>
    <property type="match status" value="1"/>
</dbReference>
<evidence type="ECO:0000313" key="1">
    <source>
        <dbReference type="EMBL" id="NML14739.1"/>
    </source>
</evidence>
<comment type="caution">
    <text evidence="1">The sequence shown here is derived from an EMBL/GenBank/DDBJ whole genome shotgun (WGS) entry which is preliminary data.</text>
</comment>
<protein>
    <submittedName>
        <fullName evidence="1">Amino acid ABC transporter substrate-binding protein</fullName>
    </submittedName>
</protein>
<dbReference type="Gene3D" id="3.40.190.10">
    <property type="entry name" value="Periplasmic binding protein-like II"/>
    <property type="match status" value="3"/>
</dbReference>
<keyword evidence="2" id="KW-1185">Reference proteome</keyword>
<reference evidence="1 2" key="1">
    <citation type="submission" date="2020-04" db="EMBL/GenBank/DDBJ databases">
        <title>Azohydromonas sp. isolated from soil.</title>
        <authorList>
            <person name="Dahal R.H."/>
        </authorList>
    </citation>
    <scope>NUCLEOTIDE SEQUENCE [LARGE SCALE GENOMIC DNA]</scope>
    <source>
        <strain evidence="1 2">G-1-1-14</strain>
    </source>
</reference>
<dbReference type="SUPFAM" id="SSF53850">
    <property type="entry name" value="Periplasmic binding protein-like II"/>
    <property type="match status" value="1"/>
</dbReference>
<dbReference type="RefSeq" id="WP_169159632.1">
    <property type="nucleotide sequence ID" value="NZ_JABBFW010000003.1"/>
</dbReference>
<name>A0A848F880_9BURK</name>
<dbReference type="EMBL" id="JABBFW010000003">
    <property type="protein sequence ID" value="NML14739.1"/>
    <property type="molecule type" value="Genomic_DNA"/>
</dbReference>
<sequence length="281" mass="30165">MGRSHSLGRRTLLRGLAGGAAMALGLPLSATPLDKIKERGSLSVALYKEMPPFHDEGRGIDVELAQALAQALGVKLSMLPFPAGEAMNDDLRNMVWKGHYLGFGPADVLLHVPVDRPLMQDNPQVSIFGPYWRERVAVARRLDALPALESLSQLGKARVAVPGLSLAGWLLIGADGGAYREQLVTHLKDGVEAAQLLKRGEVPVAAGLLSELQTVLRGDERFAIEPLPSPRAPREGWAVGMAVKKDATELAHALQGALNQLAGNGQLAAMFERHNVAWRPV</sequence>
<evidence type="ECO:0000313" key="2">
    <source>
        <dbReference type="Proteomes" id="UP000574067"/>
    </source>
</evidence>
<dbReference type="Proteomes" id="UP000574067">
    <property type="component" value="Unassembled WGS sequence"/>
</dbReference>
<dbReference type="AlphaFoldDB" id="A0A848F880"/>
<dbReference type="InterPro" id="IPR006311">
    <property type="entry name" value="TAT_signal"/>
</dbReference>
<dbReference type="PROSITE" id="PS51318">
    <property type="entry name" value="TAT"/>
    <property type="match status" value="1"/>
</dbReference>
<gene>
    <name evidence="1" type="ORF">HHL10_07090</name>
</gene>
<organism evidence="1 2">
    <name type="scientific">Azohydromonas caseinilytica</name>
    <dbReference type="NCBI Taxonomy" id="2728836"/>
    <lineage>
        <taxon>Bacteria</taxon>
        <taxon>Pseudomonadati</taxon>
        <taxon>Pseudomonadota</taxon>
        <taxon>Betaproteobacteria</taxon>
        <taxon>Burkholderiales</taxon>
        <taxon>Sphaerotilaceae</taxon>
        <taxon>Azohydromonas</taxon>
    </lineage>
</organism>
<proteinExistence type="predicted"/>
<accession>A0A848F880</accession>